<proteinExistence type="predicted"/>
<comment type="caution">
    <text evidence="1">The sequence shown here is derived from an EMBL/GenBank/DDBJ whole genome shotgun (WGS) entry which is preliminary data.</text>
</comment>
<organism evidence="1 2">
    <name type="scientific">Amphibiibacter pelophylacis</name>
    <dbReference type="NCBI Taxonomy" id="1799477"/>
    <lineage>
        <taxon>Bacteria</taxon>
        <taxon>Pseudomonadati</taxon>
        <taxon>Pseudomonadota</taxon>
        <taxon>Betaproteobacteria</taxon>
        <taxon>Burkholderiales</taxon>
        <taxon>Sphaerotilaceae</taxon>
        <taxon>Amphibiibacter</taxon>
    </lineage>
</organism>
<name>A0ACC6P4R2_9BURK</name>
<sequence>MKQLSREEKLFNILEFYKNNLSSGIDLYLSDQPKVNKGFILAELSEFHANLALEEGFLKSNYKLFRQNFYLAYLTSSEANKKGFDPEFRALGFPVHYFAYALLSDSSDCVKAISEVELFNKDDYKGYHFYCHLLQLLLKDDFEAIQGFLENGKKRCSGDFRNQLIEGKDFFTLIINRDVAGLEAHIEALAHKKTSVLIDGEFLNPWASVCAKICWIKGIEVQVDHPLVPMDLMPVRPLDHYEIEYEFLKPGWEPPKQSFMDRIKRMVKR</sequence>
<dbReference type="Proteomes" id="UP001364695">
    <property type="component" value="Unassembled WGS sequence"/>
</dbReference>
<gene>
    <name evidence="1" type="ORF">RV045_12275</name>
</gene>
<reference evidence="1" key="1">
    <citation type="submission" date="2023-10" db="EMBL/GenBank/DDBJ databases">
        <title>Amphibacter perezi, gen. nov., sp. nov. a novel taxa of the family Comamonadaceae, class Betaproteobacteria isolated from the skin microbiota of Pelophylax perezi from different populations.</title>
        <authorList>
            <person name="Costa S."/>
            <person name="Proenca D.N."/>
            <person name="Lopes I."/>
            <person name="Morais P.V."/>
        </authorList>
    </citation>
    <scope>NUCLEOTIDE SEQUENCE</scope>
    <source>
        <strain evidence="1">SL12-8</strain>
    </source>
</reference>
<accession>A0ACC6P4R2</accession>
<keyword evidence="2" id="KW-1185">Reference proteome</keyword>
<protein>
    <submittedName>
        <fullName evidence="1">Uncharacterized protein</fullName>
    </submittedName>
</protein>
<dbReference type="EMBL" id="JAWDIE010000021">
    <property type="protein sequence ID" value="MEJ7139198.1"/>
    <property type="molecule type" value="Genomic_DNA"/>
</dbReference>
<evidence type="ECO:0000313" key="1">
    <source>
        <dbReference type="EMBL" id="MEJ7139198.1"/>
    </source>
</evidence>
<evidence type="ECO:0000313" key="2">
    <source>
        <dbReference type="Proteomes" id="UP001364695"/>
    </source>
</evidence>